<dbReference type="EMBL" id="JARDXE010000017">
    <property type="protein sequence ID" value="MDE8648114.1"/>
    <property type="molecule type" value="Genomic_DNA"/>
</dbReference>
<evidence type="ECO:0000313" key="2">
    <source>
        <dbReference type="Proteomes" id="UP001217325"/>
    </source>
</evidence>
<evidence type="ECO:0008006" key="3">
    <source>
        <dbReference type="Google" id="ProtNLM"/>
    </source>
</evidence>
<proteinExistence type="predicted"/>
<comment type="caution">
    <text evidence="1">The sequence shown here is derived from an EMBL/GenBank/DDBJ whole genome shotgun (WGS) entry which is preliminary data.</text>
</comment>
<sequence length="134" mass="15119">MSAYLMSFFTDDEPTTYGWIITKDVFAESNGEEPEHLGTAGPRQAPDEITAELQRRLEGKPARDGFQSAVFDMYVDVDSADQKRGERMARGRLVWTSEGDPDEDALMSPLEDFGAPNWGCVRIEYLKHPKWTIG</sequence>
<evidence type="ECO:0000313" key="1">
    <source>
        <dbReference type="EMBL" id="MDE8648114.1"/>
    </source>
</evidence>
<dbReference type="RefSeq" id="WP_275232351.1">
    <property type="nucleotide sequence ID" value="NZ_JARDXE010000017.1"/>
</dbReference>
<accession>A0AAW6LNH0</accession>
<organism evidence="1 2">
    <name type="scientific">Rhodococcus qingshengii</name>
    <dbReference type="NCBI Taxonomy" id="334542"/>
    <lineage>
        <taxon>Bacteria</taxon>
        <taxon>Bacillati</taxon>
        <taxon>Actinomycetota</taxon>
        <taxon>Actinomycetes</taxon>
        <taxon>Mycobacteriales</taxon>
        <taxon>Nocardiaceae</taxon>
        <taxon>Rhodococcus</taxon>
        <taxon>Rhodococcus erythropolis group</taxon>
    </lineage>
</organism>
<gene>
    <name evidence="1" type="ORF">PXH69_24410</name>
</gene>
<protein>
    <recommendedName>
        <fullName evidence="3">YCII-related domain-containing protein</fullName>
    </recommendedName>
</protein>
<dbReference type="Proteomes" id="UP001217325">
    <property type="component" value="Unassembled WGS sequence"/>
</dbReference>
<dbReference type="AlphaFoldDB" id="A0AAW6LNH0"/>
<reference evidence="1" key="1">
    <citation type="submission" date="2023-02" db="EMBL/GenBank/DDBJ databases">
        <title>A novel hydrolase synthesized by Rhodococcus erythropolis HQ is responsible for the detoxification of Zearalenone.</title>
        <authorList>
            <person name="Hu J."/>
            <person name="Xu J."/>
        </authorList>
    </citation>
    <scope>NUCLEOTIDE SEQUENCE</scope>
    <source>
        <strain evidence="1">HQ</strain>
    </source>
</reference>
<name>A0AAW6LNH0_RHOSG</name>